<comment type="caution">
    <text evidence="1">The sequence shown here is derived from an EMBL/GenBank/DDBJ whole genome shotgun (WGS) entry which is preliminary data.</text>
</comment>
<evidence type="ECO:0000313" key="2">
    <source>
        <dbReference type="Proteomes" id="UP000317036"/>
    </source>
</evidence>
<dbReference type="EMBL" id="VNJI01000011">
    <property type="protein sequence ID" value="TVY09966.1"/>
    <property type="molecule type" value="Genomic_DNA"/>
</dbReference>
<organism evidence="1 2">
    <name type="scientific">Paenibacillus cremeus</name>
    <dbReference type="NCBI Taxonomy" id="2163881"/>
    <lineage>
        <taxon>Bacteria</taxon>
        <taxon>Bacillati</taxon>
        <taxon>Bacillota</taxon>
        <taxon>Bacilli</taxon>
        <taxon>Bacillales</taxon>
        <taxon>Paenibacillaceae</taxon>
        <taxon>Paenibacillus</taxon>
    </lineage>
</organism>
<accession>A0A559KCV0</accession>
<dbReference type="Proteomes" id="UP000317036">
    <property type="component" value="Unassembled WGS sequence"/>
</dbReference>
<name>A0A559KCV0_9BACL</name>
<evidence type="ECO:0000313" key="1">
    <source>
        <dbReference type="EMBL" id="TVY09966.1"/>
    </source>
</evidence>
<keyword evidence="2" id="KW-1185">Reference proteome</keyword>
<sequence>MATTYDIIFDRFLSKITDYELAELIDADLESNLNKFLRGAISDFKYCPKDLSNRDDSAMTFNIDLNDSEQEILAKFMLVHWINPNILRLENIRQNLGNKDFQIYSGANFLDKLTTLKKQLISEAVEDMVYYYYAT</sequence>
<proteinExistence type="predicted"/>
<dbReference type="RefSeq" id="WP_144846596.1">
    <property type="nucleotide sequence ID" value="NZ_VNJI01000011.1"/>
</dbReference>
<dbReference type="AlphaFoldDB" id="A0A559KCV0"/>
<reference evidence="1 2" key="1">
    <citation type="submission" date="2019-07" db="EMBL/GenBank/DDBJ databases">
        <authorList>
            <person name="Kim J."/>
        </authorList>
    </citation>
    <scope>NUCLEOTIDE SEQUENCE [LARGE SCALE GENOMIC DNA]</scope>
    <source>
        <strain evidence="1 2">JC52</strain>
    </source>
</reference>
<dbReference type="OrthoDB" id="2607222at2"/>
<gene>
    <name evidence="1" type="ORF">FPZ49_11385</name>
</gene>
<protein>
    <submittedName>
        <fullName evidence="1">Uncharacterized protein</fullName>
    </submittedName>
</protein>